<feature type="compositionally biased region" description="Polar residues" evidence="14">
    <location>
        <begin position="512"/>
        <end position="521"/>
    </location>
</feature>
<reference evidence="17" key="1">
    <citation type="submission" date="2020-01" db="EMBL/GenBank/DDBJ databases">
        <authorList>
            <person name="Feng Z.H.Z."/>
        </authorList>
    </citation>
    <scope>NUCLEOTIDE SEQUENCE</scope>
    <source>
        <strain evidence="17">CBS107.38</strain>
    </source>
</reference>
<feature type="disulfide bond" evidence="11">
    <location>
        <begin position="635"/>
        <end position="644"/>
    </location>
</feature>
<dbReference type="Pfam" id="PF02799">
    <property type="entry name" value="NMT_C"/>
    <property type="match status" value="1"/>
</dbReference>
<dbReference type="InterPro" id="IPR000742">
    <property type="entry name" value="EGF"/>
</dbReference>
<dbReference type="SUPFAM" id="SSF55729">
    <property type="entry name" value="Acyl-CoA N-acyltransferases (Nat)"/>
    <property type="match status" value="2"/>
</dbReference>
<evidence type="ECO:0000313" key="17">
    <source>
        <dbReference type="EMBL" id="KAF7672179.1"/>
    </source>
</evidence>
<feature type="compositionally biased region" description="Polar residues" evidence="14">
    <location>
        <begin position="484"/>
        <end position="503"/>
    </location>
</feature>
<feature type="region of interest" description="Disordered" evidence="14">
    <location>
        <begin position="1"/>
        <end position="290"/>
    </location>
</feature>
<evidence type="ECO:0000256" key="6">
    <source>
        <dbReference type="ARBA" id="ARBA00022240"/>
    </source>
</evidence>
<sequence>MSYDQRLGAGVYGATDASNDGDAKKGSVRAARERMQAAQKKTQLPDTSKIIGLPRRPNQLVSQRSQEQVEKPQRLAPSGSRDDVEADSPSPQWPLPNITKELVDSSPDIPPRSPKRLQPPPQFARPVSDEFPIQQLSPELPSPASPGYLHPNGDTFSPGSFHSSRPITTSSIASDSSIGSIPDFPVPQPPMPSIQQARRFPSLGPPPSSRRGPSSYYTQMSYVSPIVEESENNSSRIQSQRGSFASSNVFPTDDKAFYPDDDLYSDDGETITSDRGTISPTPTDHDDRSGLVQQSPALVRQASLGRRTKPSLMTIKSIDSFGNKKNGADAKKDGVGIGLGAMGLGAAALARDGSPSGMPRSPLSRGVSADSVDTMEMFKGKNYTGTASPLQQELRPTGLAERAGMRRPARLDMDAVRDAEARGSLTSLPDLIRRATRLAANLDRGRTASRLGLDFWETGAPDRNQVRQSGLSEMLAAFPPPGQETPNRSGRGTPNFGNGSLSKWPSGGYSRNGVTDSGLSNEKQKPRRRCCGMPLWTFITLLIVLLVIIAAAVVIPVVLVVIPNMNKGVNNTPAAQETQGPNTGGNNNMSNTNSPAQPLPTSGPGQGNEQCNGLITCQNGGIAILNSDRSCNCVCINGFTGSTCTNDDATGCTTTNLAGTANNATMGSGIPRLLEATAPKFNIPLDGTRVLALFSQLSLSCAAENALITFNGLASRSVPHRLHSMDLKSTLHPSRTLPVLHHPHPAQAPGQQAKRQTVGQVSQAGASSDESTSKAETIITQPISSNISALDFARVAVLLALQESKDLDVAANAQESIQTLLTNDRNGNADGGSVDVGPFDLDLVNFTIKFQNGTTILLPALFGVVPWFKSTVPTSNIEAVVVTHLVLEAPFILPTVTVTETVGIPATAITHAIPTISSTPVPKSSRPRLNPYKSSSPDHSESRYSAQNRVSTAHAMVVPHYSKLDFVVFLATIFAVTIMAWWATVFAMGKGRAMRSLGQVLPVINASFQHTGCRIGYAGLLLGWFCLLTDYWFRWSEGYIVWPRIFSTFLSYPLILIVHTQLPPVKSIPLLCWRFVKTVVNGVGQWFTRQAHDWYEGRTSKRHIDKIFERHISVITIGECLFPDLYDTYPNPVTWSQIFKAIGTDLLFFFWNLIIVVIKLRIRSWKQIIPHTLDALRVTAQVCFGLENEDVSWKIWKAGYVTFLKGVCTICSVALELLKTFLGMVWVVLAMGKAALNRSCLRYLNTPLPDDLTKDEAEAYGNKVHEAYCKTATYDWTQTAMLLLAYQAALEDKDASRSHTEDVIAFYSAVSQTIRSPEFLQVLDRGNMTVYKDYRSSLSILAKCAQVNVRTLDIWGPKVDDVAAAMEAKFVPFERDEIVKFVAGMQFGCGDDEGAGQVRRDSPSMCPTQAARSALNYLFLSWQSTLNSHTSPHNRRHHLYLSTMPQENSKVSDPDATSQAAAEVVAESSKQAEAESADESGDDATETVEGAEGASEKKKKSRKRKMKDAISGKGKAGDVTDLNAPAGNVLPKEALNMLLANNPGLANELQGKANSKEELAQLIKKLNINEMLTGLAPQGSQKDMASHAFWKTQPVPSFEEMANKEKIKDGPIKEIKIDEVDKNPSPMYPGFEWVTMDLEDEKQLEEVYELLTNHYVEDKDATFRFKYSPSFLNWALKAPGWKKEWHVGVRATASGKLVAFISGIPIQMRVRDKVLNCSEVNFLCVHKKLRSKRLAPVLIKEITRRCYVEGTFQAVYTVGSLLPTPVSTARYFHRAIDWEKLYDVGFSPLPHGSTKTRQIVRYKLPDTTATPGLREMEAKDVDAAVDLLKRYLARMDMAQVFNKTEFEHWMAPKEKPKEQVVWSYVVEDPDTHKITDYFSFYNLESTVIGNKKHNTIKAAYLFYYGTEVAFEKEDKDKTKLKQRLNLLMKDALILAKKADFDVFNALTLLDNPLFLEEQRFGAGDGSLHYYLYNYRAAPIPGGIDGRNQSSKDHMGGIGLVML</sequence>
<keyword evidence="15" id="KW-0472">Membrane</keyword>
<comment type="subcellular location">
    <subcellularLocation>
        <location evidence="2">Cytoplasm</location>
    </subcellularLocation>
</comment>
<feature type="transmembrane region" description="Helical" evidence="15">
    <location>
        <begin position="966"/>
        <end position="987"/>
    </location>
</feature>
<evidence type="ECO:0000256" key="1">
    <source>
        <dbReference type="ARBA" id="ARBA00003900"/>
    </source>
</evidence>
<comment type="subunit">
    <text evidence="4">Monomer.</text>
</comment>
<feature type="transmembrane region" description="Helical" evidence="15">
    <location>
        <begin position="535"/>
        <end position="562"/>
    </location>
</feature>
<evidence type="ECO:0000256" key="5">
    <source>
        <dbReference type="ARBA" id="ARBA00012923"/>
    </source>
</evidence>
<dbReference type="Proteomes" id="UP000596902">
    <property type="component" value="Unassembled WGS sequence"/>
</dbReference>
<feature type="compositionally biased region" description="Polar residues" evidence="14">
    <location>
        <begin position="749"/>
        <end position="774"/>
    </location>
</feature>
<feature type="region of interest" description="Disordered" evidence="14">
    <location>
        <begin position="476"/>
        <end position="526"/>
    </location>
</feature>
<gene>
    <name evidence="17" type="ORF">GT037_009689</name>
</gene>
<dbReference type="InterPro" id="IPR016181">
    <property type="entry name" value="Acyl_CoA_acyltransferase"/>
</dbReference>
<keyword evidence="7" id="KW-0963">Cytoplasm</keyword>
<evidence type="ECO:0000256" key="3">
    <source>
        <dbReference type="ARBA" id="ARBA00009469"/>
    </source>
</evidence>
<dbReference type="Pfam" id="PF01233">
    <property type="entry name" value="NMT"/>
    <property type="match status" value="1"/>
</dbReference>
<keyword evidence="18" id="KW-1185">Reference proteome</keyword>
<feature type="compositionally biased region" description="Acidic residues" evidence="14">
    <location>
        <begin position="259"/>
        <end position="269"/>
    </location>
</feature>
<feature type="region of interest" description="Disordered" evidence="14">
    <location>
        <begin position="918"/>
        <end position="943"/>
    </location>
</feature>
<dbReference type="PANTHER" id="PTHR11377">
    <property type="entry name" value="N-MYRISTOYL TRANSFERASE"/>
    <property type="match status" value="1"/>
</dbReference>
<organism evidence="17 18">
    <name type="scientific">Alternaria burnsii</name>
    <dbReference type="NCBI Taxonomy" id="1187904"/>
    <lineage>
        <taxon>Eukaryota</taxon>
        <taxon>Fungi</taxon>
        <taxon>Dikarya</taxon>
        <taxon>Ascomycota</taxon>
        <taxon>Pezizomycotina</taxon>
        <taxon>Dothideomycetes</taxon>
        <taxon>Pleosporomycetidae</taxon>
        <taxon>Pleosporales</taxon>
        <taxon>Pleosporineae</taxon>
        <taxon>Pleosporaceae</taxon>
        <taxon>Alternaria</taxon>
        <taxon>Alternaria sect. Alternaria</taxon>
    </lineage>
</organism>
<feature type="transmembrane region" description="Helical" evidence="15">
    <location>
        <begin position="1015"/>
        <end position="1033"/>
    </location>
</feature>
<dbReference type="Gene3D" id="3.40.630.30">
    <property type="match status" value="2"/>
</dbReference>
<feature type="region of interest" description="Disordered" evidence="14">
    <location>
        <begin position="572"/>
        <end position="607"/>
    </location>
</feature>
<dbReference type="GeneID" id="62207914"/>
<evidence type="ECO:0000256" key="13">
    <source>
        <dbReference type="RuleBase" id="RU004178"/>
    </source>
</evidence>
<dbReference type="FunFam" id="3.40.630.30:FF:000042">
    <property type="entry name" value="Glycylpeptide N-tetradecanoyltransferase"/>
    <property type="match status" value="1"/>
</dbReference>
<comment type="similarity">
    <text evidence="3 13">Belongs to the NMT family.</text>
</comment>
<dbReference type="InterPro" id="IPR022677">
    <property type="entry name" value="NMT_C"/>
</dbReference>
<dbReference type="PANTHER" id="PTHR11377:SF5">
    <property type="entry name" value="GLYCYLPEPTIDE N-TETRADECANOYLTRANSFERASE"/>
    <property type="match status" value="1"/>
</dbReference>
<evidence type="ECO:0000256" key="4">
    <source>
        <dbReference type="ARBA" id="ARBA00011245"/>
    </source>
</evidence>
<dbReference type="PROSITE" id="PS00022">
    <property type="entry name" value="EGF_1"/>
    <property type="match status" value="1"/>
</dbReference>
<dbReference type="EMBL" id="JAAABM010000017">
    <property type="protein sequence ID" value="KAF7672179.1"/>
    <property type="molecule type" value="Genomic_DNA"/>
</dbReference>
<dbReference type="FunFam" id="3.40.630.30:FF:000056">
    <property type="entry name" value="Glycylpeptide N-tetradecanoyltransferase"/>
    <property type="match status" value="1"/>
</dbReference>
<evidence type="ECO:0000256" key="9">
    <source>
        <dbReference type="ARBA" id="ARBA00023315"/>
    </source>
</evidence>
<feature type="region of interest" description="Disordered" evidence="14">
    <location>
        <begin position="735"/>
        <end position="774"/>
    </location>
</feature>
<feature type="compositionally biased region" description="Pro residues" evidence="14">
    <location>
        <begin position="108"/>
        <end position="123"/>
    </location>
</feature>
<name>A0A8H7AZF5_9PLEO</name>
<feature type="transmembrane region" description="Helical" evidence="15">
    <location>
        <begin position="1203"/>
        <end position="1229"/>
    </location>
</feature>
<keyword evidence="11" id="KW-0245">EGF-like domain</keyword>
<comment type="function">
    <text evidence="1 12">Adds a myristoyl group to the N-terminal glycine residue of certain cellular proteins.</text>
</comment>
<evidence type="ECO:0000256" key="2">
    <source>
        <dbReference type="ARBA" id="ARBA00004496"/>
    </source>
</evidence>
<dbReference type="InterPro" id="IPR022676">
    <property type="entry name" value="NMT_N"/>
</dbReference>
<comment type="caution">
    <text evidence="11">Lacks conserved residue(s) required for the propagation of feature annotation.</text>
</comment>
<dbReference type="GO" id="GO:0004379">
    <property type="term" value="F:glycylpeptide N-tetradecanoyltransferase activity"/>
    <property type="evidence" value="ECO:0007669"/>
    <property type="project" value="UniProtKB-EC"/>
</dbReference>
<feature type="domain" description="EGF-like" evidence="16">
    <location>
        <begin position="607"/>
        <end position="645"/>
    </location>
</feature>
<feature type="compositionally biased region" description="Polar residues" evidence="14">
    <location>
        <begin position="154"/>
        <end position="166"/>
    </location>
</feature>
<evidence type="ECO:0000256" key="7">
    <source>
        <dbReference type="ARBA" id="ARBA00022490"/>
    </source>
</evidence>
<keyword evidence="15" id="KW-1133">Transmembrane helix</keyword>
<dbReference type="InterPro" id="IPR000903">
    <property type="entry name" value="NMT"/>
</dbReference>
<evidence type="ECO:0000256" key="15">
    <source>
        <dbReference type="SAM" id="Phobius"/>
    </source>
</evidence>
<accession>A0A8H7AZF5</accession>
<dbReference type="EC" id="2.3.1.97" evidence="5 12"/>
<feature type="compositionally biased region" description="Basic and acidic residues" evidence="14">
    <location>
        <begin position="1507"/>
        <end position="1516"/>
    </location>
</feature>
<feature type="compositionally biased region" description="Low complexity" evidence="14">
    <location>
        <begin position="1455"/>
        <end position="1471"/>
    </location>
</feature>
<dbReference type="PROSITE" id="PS00975">
    <property type="entry name" value="NMT_1"/>
    <property type="match status" value="1"/>
</dbReference>
<feature type="transmembrane region" description="Helical" evidence="15">
    <location>
        <begin position="1039"/>
        <end position="1058"/>
    </location>
</feature>
<evidence type="ECO:0000259" key="16">
    <source>
        <dbReference type="PROSITE" id="PS50026"/>
    </source>
</evidence>
<dbReference type="PROSITE" id="PS01186">
    <property type="entry name" value="EGF_2"/>
    <property type="match status" value="1"/>
</dbReference>
<evidence type="ECO:0000256" key="11">
    <source>
        <dbReference type="PROSITE-ProRule" id="PRU00076"/>
    </source>
</evidence>
<protein>
    <recommendedName>
        <fullName evidence="6 12">Glycylpeptide N-tetradecanoyltransferase</fullName>
        <ecNumber evidence="5 12">2.3.1.97</ecNumber>
    </recommendedName>
</protein>
<comment type="catalytic activity">
    <reaction evidence="10 12">
        <text>N-terminal glycyl-[protein] + tetradecanoyl-CoA = N-tetradecanoylglycyl-[protein] + CoA + H(+)</text>
        <dbReference type="Rhea" id="RHEA:15521"/>
        <dbReference type="Rhea" id="RHEA-COMP:12666"/>
        <dbReference type="Rhea" id="RHEA-COMP:12667"/>
        <dbReference type="ChEBI" id="CHEBI:15378"/>
        <dbReference type="ChEBI" id="CHEBI:57287"/>
        <dbReference type="ChEBI" id="CHEBI:57385"/>
        <dbReference type="ChEBI" id="CHEBI:64723"/>
        <dbReference type="ChEBI" id="CHEBI:133050"/>
        <dbReference type="EC" id="2.3.1.97"/>
    </reaction>
</comment>
<dbReference type="InterPro" id="IPR022678">
    <property type="entry name" value="NMT_CS"/>
</dbReference>
<proteinExistence type="inferred from homology"/>
<reference evidence="17" key="2">
    <citation type="submission" date="2020-08" db="EMBL/GenBank/DDBJ databases">
        <title>Draft Genome Sequence of Cumin Blight Pathogen Alternaria burnsii.</title>
        <authorList>
            <person name="Feng Z."/>
        </authorList>
    </citation>
    <scope>NUCLEOTIDE SEQUENCE</scope>
    <source>
        <strain evidence="17">CBS107.38</strain>
    </source>
</reference>
<keyword evidence="8 12" id="KW-0808">Transferase</keyword>
<dbReference type="GO" id="GO:0005737">
    <property type="term" value="C:cytoplasm"/>
    <property type="evidence" value="ECO:0007669"/>
    <property type="project" value="UniProtKB-SubCell"/>
</dbReference>
<evidence type="ECO:0000256" key="10">
    <source>
        <dbReference type="ARBA" id="ARBA00048276"/>
    </source>
</evidence>
<evidence type="ECO:0000256" key="14">
    <source>
        <dbReference type="SAM" id="MobiDB-lite"/>
    </source>
</evidence>
<keyword evidence="9 12" id="KW-0012">Acyltransferase</keyword>
<feature type="compositionally biased region" description="Acidic residues" evidence="14">
    <location>
        <begin position="1475"/>
        <end position="1486"/>
    </location>
</feature>
<feature type="region of interest" description="Disordered" evidence="14">
    <location>
        <begin position="1445"/>
        <end position="1516"/>
    </location>
</feature>
<evidence type="ECO:0000256" key="12">
    <source>
        <dbReference type="RuleBase" id="RU000586"/>
    </source>
</evidence>
<evidence type="ECO:0000256" key="8">
    <source>
        <dbReference type="ARBA" id="ARBA00022679"/>
    </source>
</evidence>
<dbReference type="RefSeq" id="XP_038782537.1">
    <property type="nucleotide sequence ID" value="XM_038934736.1"/>
</dbReference>
<feature type="transmembrane region" description="Helical" evidence="15">
    <location>
        <begin position="1138"/>
        <end position="1158"/>
    </location>
</feature>
<feature type="compositionally biased region" description="Polar residues" evidence="14">
    <location>
        <begin position="232"/>
        <end position="250"/>
    </location>
</feature>
<feature type="compositionally biased region" description="Low complexity" evidence="14">
    <location>
        <begin position="167"/>
        <end position="181"/>
    </location>
</feature>
<feature type="compositionally biased region" description="Basic and acidic residues" evidence="14">
    <location>
        <begin position="21"/>
        <end position="35"/>
    </location>
</feature>
<comment type="caution">
    <text evidence="17">The sequence shown here is derived from an EMBL/GenBank/DDBJ whole genome shotgun (WGS) entry which is preliminary data.</text>
</comment>
<keyword evidence="15" id="KW-0812">Transmembrane</keyword>
<feature type="compositionally biased region" description="Polar residues" evidence="14">
    <location>
        <begin position="270"/>
        <end position="282"/>
    </location>
</feature>
<evidence type="ECO:0000313" key="18">
    <source>
        <dbReference type="Proteomes" id="UP000596902"/>
    </source>
</evidence>
<dbReference type="PROSITE" id="PS50026">
    <property type="entry name" value="EGF_3"/>
    <property type="match status" value="1"/>
</dbReference>
<keyword evidence="11" id="KW-1015">Disulfide bond</keyword>
<feature type="compositionally biased region" description="Low complexity" evidence="14">
    <location>
        <begin position="584"/>
        <end position="595"/>
    </location>
</feature>
<feature type="compositionally biased region" description="Basic residues" evidence="14">
    <location>
        <begin position="1497"/>
        <end position="1506"/>
    </location>
</feature>